<reference evidence="2" key="1">
    <citation type="submission" date="2021-03" db="EMBL/GenBank/DDBJ databases">
        <title>Antimicrobial resistance genes in bacteria isolated from Japanese honey, and their potential for conferring macrolide and lincosamide resistance in the American foulbrood pathogen Paenibacillus larvae.</title>
        <authorList>
            <person name="Okamoto M."/>
            <person name="Kumagai M."/>
            <person name="Kanamori H."/>
            <person name="Takamatsu D."/>
        </authorList>
    </citation>
    <scope>NUCLEOTIDE SEQUENCE</scope>
    <source>
        <strain evidence="2">J40TS1</strain>
    </source>
</reference>
<evidence type="ECO:0000256" key="1">
    <source>
        <dbReference type="SAM" id="SignalP"/>
    </source>
</evidence>
<dbReference type="EMBL" id="BOSE01000013">
    <property type="protein sequence ID" value="GIP19257.1"/>
    <property type="molecule type" value="Genomic_DNA"/>
</dbReference>
<evidence type="ECO:0000313" key="2">
    <source>
        <dbReference type="EMBL" id="GIP19257.1"/>
    </source>
</evidence>
<feature type="signal peptide" evidence="1">
    <location>
        <begin position="1"/>
        <end position="19"/>
    </location>
</feature>
<gene>
    <name evidence="2" type="ORF">J40TS1_48990</name>
</gene>
<accession>A0A919YU80</accession>
<dbReference type="Proteomes" id="UP000683139">
    <property type="component" value="Unassembled WGS sequence"/>
</dbReference>
<protein>
    <submittedName>
        <fullName evidence="2">Uncharacterized protein</fullName>
    </submittedName>
</protein>
<feature type="chain" id="PRO_5038584054" evidence="1">
    <location>
        <begin position="20"/>
        <end position="251"/>
    </location>
</feature>
<dbReference type="RefSeq" id="WP_213519908.1">
    <property type="nucleotide sequence ID" value="NZ_BOSE01000013.1"/>
</dbReference>
<dbReference type="AlphaFoldDB" id="A0A919YU80"/>
<name>A0A919YU80_9BACL</name>
<dbReference type="PROSITE" id="PS51257">
    <property type="entry name" value="PROKAR_LIPOPROTEIN"/>
    <property type="match status" value="1"/>
</dbReference>
<keyword evidence="1" id="KW-0732">Signal</keyword>
<comment type="caution">
    <text evidence="2">The sequence shown here is derived from an EMBL/GenBank/DDBJ whole genome shotgun (WGS) entry which is preliminary data.</text>
</comment>
<keyword evidence="3" id="KW-1185">Reference proteome</keyword>
<evidence type="ECO:0000313" key="3">
    <source>
        <dbReference type="Proteomes" id="UP000683139"/>
    </source>
</evidence>
<proteinExistence type="predicted"/>
<sequence>MKKYTVLALFFCLSGAVLFGCTQATNNNSANKQGIAANVEQAVTQAEDHIVLAEQAAENISITGIEQKNNELVAPITVHIGDESKTYQWENVANPDYYPELIVTDLDRDGKDEIFLFLTKGYGTGVLNTEAHIMRTDFTEITAPNPNKDLKDKLSSRVIEKDGKQIYTIKFNSKSYTFAFQIDEAAMWFEEAAVGKVTSYRIENDRLIVSQSLQVSPGIFVGTLDTSYRLENNQFKLEDSTFIETTQEQES</sequence>
<organism evidence="2 3">
    <name type="scientific">Paenibacillus montaniterrae</name>
    <dbReference type="NCBI Taxonomy" id="429341"/>
    <lineage>
        <taxon>Bacteria</taxon>
        <taxon>Bacillati</taxon>
        <taxon>Bacillota</taxon>
        <taxon>Bacilli</taxon>
        <taxon>Bacillales</taxon>
        <taxon>Paenibacillaceae</taxon>
        <taxon>Paenibacillus</taxon>
    </lineage>
</organism>